<dbReference type="EnsemblPlants" id="TraesCS2B02G239000.1">
    <property type="protein sequence ID" value="TraesCS2B02G239000.1"/>
    <property type="gene ID" value="TraesCS2B02G239000"/>
</dbReference>
<dbReference type="PANTHER" id="PTHR18868:SF28">
    <property type="entry name" value="PEPTIDASE S1 DOMAIN-CONTAINING PROTEIN"/>
    <property type="match status" value="1"/>
</dbReference>
<accession>A0A3B6C465</accession>
<organism evidence="2">
    <name type="scientific">Triticum aestivum</name>
    <name type="common">Wheat</name>
    <dbReference type="NCBI Taxonomy" id="4565"/>
    <lineage>
        <taxon>Eukaryota</taxon>
        <taxon>Viridiplantae</taxon>
        <taxon>Streptophyta</taxon>
        <taxon>Embryophyta</taxon>
        <taxon>Tracheophyta</taxon>
        <taxon>Spermatophyta</taxon>
        <taxon>Magnoliopsida</taxon>
        <taxon>Liliopsida</taxon>
        <taxon>Poales</taxon>
        <taxon>Poaceae</taxon>
        <taxon>BOP clade</taxon>
        <taxon>Pooideae</taxon>
        <taxon>Triticodae</taxon>
        <taxon>Triticeae</taxon>
        <taxon>Triticinae</taxon>
        <taxon>Triticum</taxon>
    </lineage>
</organism>
<reference evidence="2" key="2">
    <citation type="submission" date="2018-10" db="UniProtKB">
        <authorList>
            <consortium name="EnsemblPlants"/>
        </authorList>
    </citation>
    <scope>IDENTIFICATION</scope>
</reference>
<evidence type="ECO:0000256" key="1">
    <source>
        <dbReference type="SAM" id="MobiDB-lite"/>
    </source>
</evidence>
<reference evidence="2" key="1">
    <citation type="submission" date="2018-08" db="EMBL/GenBank/DDBJ databases">
        <authorList>
            <person name="Rossello M."/>
        </authorList>
    </citation>
    <scope>NUCLEOTIDE SEQUENCE [LARGE SCALE GENOMIC DNA]</scope>
    <source>
        <strain evidence="2">cv. Chinese Spring</strain>
    </source>
</reference>
<dbReference type="Pfam" id="PF13365">
    <property type="entry name" value="Trypsin_2"/>
    <property type="match status" value="1"/>
</dbReference>
<dbReference type="STRING" id="4565.A0A3B6C465"/>
<dbReference type="SMR" id="A0A3B6C465"/>
<dbReference type="RefSeq" id="XP_044319784.1">
    <property type="nucleotide sequence ID" value="XM_044463849.1"/>
</dbReference>
<feature type="region of interest" description="Disordered" evidence="1">
    <location>
        <begin position="1"/>
        <end position="23"/>
    </location>
</feature>
<dbReference type="OMA" id="GRMTREM"/>
<dbReference type="InterPro" id="IPR009003">
    <property type="entry name" value="Peptidase_S1_PA"/>
</dbReference>
<protein>
    <submittedName>
        <fullName evidence="2">Uncharacterized protein</fullName>
    </submittedName>
</protein>
<keyword evidence="3" id="KW-1185">Reference proteome</keyword>
<dbReference type="GeneID" id="123041159"/>
<dbReference type="Proteomes" id="UP000019116">
    <property type="component" value="Chromosome 2B"/>
</dbReference>
<dbReference type="Gene3D" id="2.40.10.120">
    <property type="match status" value="1"/>
</dbReference>
<evidence type="ECO:0000313" key="3">
    <source>
        <dbReference type="Proteomes" id="UP000019116"/>
    </source>
</evidence>
<evidence type="ECO:0000313" key="2">
    <source>
        <dbReference type="EnsemblPlants" id="TraesCS2B02G239000.1"/>
    </source>
</evidence>
<dbReference type="OrthoDB" id="10465998at2759"/>
<dbReference type="SUPFAM" id="SSF50494">
    <property type="entry name" value="Trypsin-like serine proteases"/>
    <property type="match status" value="2"/>
</dbReference>
<name>A0A3B6C465_WHEAT</name>
<feature type="compositionally biased region" description="Basic and acidic residues" evidence="1">
    <location>
        <begin position="1"/>
        <end position="11"/>
    </location>
</feature>
<dbReference type="Gramene" id="TraesCS2B03G0578800.1">
    <property type="protein sequence ID" value="TraesCS2B03G0578800.1.CDS"/>
    <property type="gene ID" value="TraesCS2B03G0578800"/>
</dbReference>
<dbReference type="Gramene" id="TraesNOR2B03G00924320.2">
    <property type="protein sequence ID" value="TraesNOR2B03G00924320.2"/>
    <property type="gene ID" value="TraesNOR2B03G00924320"/>
</dbReference>
<dbReference type="AlphaFoldDB" id="A0A3B6C465"/>
<dbReference type="PANTHER" id="PTHR18868">
    <property type="entry name" value="OS07G0665300 PROTEIN-RELATED"/>
    <property type="match status" value="1"/>
</dbReference>
<gene>
    <name evidence="2" type="primary">LOC123041159</name>
</gene>
<sequence length="611" mass="67868">MTAKTSRKERGSNSGQRHGATEAAMNMWKVRKAALKEAHAAEQSFREKEPDRHVTPFEPTKFGGCVQEISDSHFRHSVVSISLLAGDTIVFSCSGTAVRHWNNIIQEPHTVFVTTSRLVVEFENKRTRDDNFVVQVCRPDGTTIPGFLGLWDEKMEIAIVTAFNSRLVYPVDTCGPLDLHRDADKLNLFAAGRHFDGTLMSIRCNDPRFKDGLWFCECSITEAGLGGPVILFNGGEGCFAGVITKLCQGGFLFVPTQLLHERLQQFEMPSNTTQFREYSLPQGASCVVPSGFKVRSKMLESLGYPLPPPLVFEFNGRLIGTFEERFGELHVWKGYRLDIYANYEKPLWKQLGKKVVERVSKSVVSVASFNGNNVRCFACTGLLITIEHRMFVLTAASLVRTGDAKNNIDLNLMIKVFLPPEQSVVGKLEFYHQDYNIAVLSLEDNLTDVCPQDIFVATRLSKSEVVAIGRTTKDNGGLLMASKGNRKSIISSRNKDPGSELDCKDLKFSTCQIKKVGIGGPLICLDDGSFVGMNFYDESGTTPYLPRSNIVKVLKRGNNLLSQGKLLPPISLDTKRGGNAAERIRWTVPKPYWFIAGQVDVLGHLVGKVPM</sequence>
<proteinExistence type="predicted"/>
<dbReference type="Gramene" id="TraesCS2B02G239000.1">
    <property type="protein sequence ID" value="TraesCS2B02G239000.1"/>
    <property type="gene ID" value="TraesCS2B02G239000"/>
</dbReference>